<feature type="transmembrane region" description="Helical" evidence="1">
    <location>
        <begin position="231"/>
        <end position="248"/>
    </location>
</feature>
<evidence type="ECO:0008006" key="4">
    <source>
        <dbReference type="Google" id="ProtNLM"/>
    </source>
</evidence>
<dbReference type="AlphaFoldDB" id="N9WJX5"/>
<dbReference type="EMBL" id="AGYT01000007">
    <property type="protein sequence ID" value="ENZ03170.1"/>
    <property type="molecule type" value="Genomic_DNA"/>
</dbReference>
<accession>N9WJX5</accession>
<feature type="transmembrane region" description="Helical" evidence="1">
    <location>
        <begin position="63"/>
        <end position="83"/>
    </location>
</feature>
<comment type="caution">
    <text evidence="2">The sequence shown here is derived from an EMBL/GenBank/DDBJ whole genome shotgun (WGS) entry which is preliminary data.</text>
</comment>
<dbReference type="PATRIC" id="fig|999411.4.peg.341"/>
<keyword evidence="1" id="KW-0472">Membrane</keyword>
<dbReference type="InterPro" id="IPR051533">
    <property type="entry name" value="WaaL-like"/>
</dbReference>
<feature type="transmembrane region" description="Helical" evidence="1">
    <location>
        <begin position="34"/>
        <end position="51"/>
    </location>
</feature>
<dbReference type="RefSeq" id="WP_002596860.1">
    <property type="nucleotide sequence ID" value="NZ_KB850956.1"/>
</dbReference>
<reference evidence="2 3" key="1">
    <citation type="submission" date="2013-01" db="EMBL/GenBank/DDBJ databases">
        <title>The Genome Sequence of Clostridium colicanis 209318.</title>
        <authorList>
            <consortium name="The Broad Institute Genome Sequencing Platform"/>
            <person name="Earl A."/>
            <person name="Ward D."/>
            <person name="Feldgarden M."/>
            <person name="Gevers D."/>
            <person name="Courvalin P."/>
            <person name="Lambert T."/>
            <person name="Walker B."/>
            <person name="Young S.K."/>
            <person name="Zeng Q."/>
            <person name="Gargeya S."/>
            <person name="Fitzgerald M."/>
            <person name="Haas B."/>
            <person name="Abouelleil A."/>
            <person name="Alvarado L."/>
            <person name="Arachchi H.M."/>
            <person name="Berlin A.M."/>
            <person name="Chapman S.B."/>
            <person name="Dewar J."/>
            <person name="Goldberg J."/>
            <person name="Griggs A."/>
            <person name="Gujja S."/>
            <person name="Hansen M."/>
            <person name="Howarth C."/>
            <person name="Imamovic A."/>
            <person name="Larimer J."/>
            <person name="McCowan C."/>
            <person name="Murphy C."/>
            <person name="Neiman D."/>
            <person name="Pearson M."/>
            <person name="Priest M."/>
            <person name="Roberts A."/>
            <person name="Saif S."/>
            <person name="Shea T."/>
            <person name="Sisk P."/>
            <person name="Sykes S."/>
            <person name="Wortman J."/>
            <person name="Nusbaum C."/>
            <person name="Birren B."/>
        </authorList>
    </citation>
    <scope>NUCLEOTIDE SEQUENCE [LARGE SCALE GENOMIC DNA]</scope>
    <source>
        <strain evidence="2 3">209318</strain>
    </source>
</reference>
<proteinExistence type="predicted"/>
<organism evidence="2 3">
    <name type="scientific">Clostridium thermobutyricum</name>
    <dbReference type="NCBI Taxonomy" id="29372"/>
    <lineage>
        <taxon>Bacteria</taxon>
        <taxon>Bacillati</taxon>
        <taxon>Bacillota</taxon>
        <taxon>Clostridia</taxon>
        <taxon>Eubacteriales</taxon>
        <taxon>Clostridiaceae</taxon>
        <taxon>Clostridium</taxon>
    </lineage>
</organism>
<dbReference type="Proteomes" id="UP000013097">
    <property type="component" value="Unassembled WGS sequence"/>
</dbReference>
<dbReference type="PANTHER" id="PTHR37422:SF13">
    <property type="entry name" value="LIPOPOLYSACCHARIDE BIOSYNTHESIS PROTEIN PA4999-RELATED"/>
    <property type="match status" value="1"/>
</dbReference>
<keyword evidence="1" id="KW-0812">Transmembrane</keyword>
<feature type="transmembrane region" description="Helical" evidence="1">
    <location>
        <begin position="209"/>
        <end position="225"/>
    </location>
</feature>
<feature type="transmembrane region" description="Helical" evidence="1">
    <location>
        <begin position="12"/>
        <end position="28"/>
    </location>
</feature>
<evidence type="ECO:0000256" key="1">
    <source>
        <dbReference type="SAM" id="Phobius"/>
    </source>
</evidence>
<feature type="transmembrane region" description="Helical" evidence="1">
    <location>
        <begin position="341"/>
        <end position="364"/>
    </location>
</feature>
<feature type="transmembrane region" description="Helical" evidence="1">
    <location>
        <begin position="95"/>
        <end position="113"/>
    </location>
</feature>
<gene>
    <name evidence="2" type="ORF">HMPREF1092_00356</name>
</gene>
<sequence length="434" mass="50144">MKEIYINKNNLYLFIMLILSIFPIINIAGFGMPILYLLIPIQVVIILQIIFGKRKAPSISKYIILNFTLIIIEILISTFYGTVDNLNKFIFPTDIIQYIARMCIFVFFVDFLYKQKVTSEKFIRYTLIVFNIGMLIGVLQWIKWPGRELLVKLYPFKDGVAQLAHLSRNLSGIRIHGIAQHATSNGGLAVFFFIFGYGIYRYYGSHKKLSLVLMGLCLINIFASQSRGGQMTLVFALILMYFMDIYITRKSIKNTVYIIIIIILGFIVFKFMYENGNPIIEKAVYRWQVLFETNGGGRVAQAYYFLNDIRSIQNFVFGLSKQIVNLSSYAYGVEIEPINIFVTYGILGFLLHYILIIVLLVYIFKRIRKSAENKACLALMVSSFIGLVSYQVFSVSYFFFREIRIGLFPWIIIGATIGLYESKIKNIVSKRREE</sequence>
<dbReference type="HOGENOM" id="CLU_631211_0_0_9"/>
<keyword evidence="3" id="KW-1185">Reference proteome</keyword>
<feature type="transmembrane region" description="Helical" evidence="1">
    <location>
        <begin position="178"/>
        <end position="197"/>
    </location>
</feature>
<evidence type="ECO:0000313" key="3">
    <source>
        <dbReference type="Proteomes" id="UP000013097"/>
    </source>
</evidence>
<feature type="transmembrane region" description="Helical" evidence="1">
    <location>
        <begin position="376"/>
        <end position="399"/>
    </location>
</feature>
<evidence type="ECO:0000313" key="2">
    <source>
        <dbReference type="EMBL" id="ENZ03170.1"/>
    </source>
</evidence>
<protein>
    <recommendedName>
        <fullName evidence="4">O-antigen polymerase</fullName>
    </recommendedName>
</protein>
<feature type="transmembrane region" description="Helical" evidence="1">
    <location>
        <begin position="255"/>
        <end position="273"/>
    </location>
</feature>
<feature type="transmembrane region" description="Helical" evidence="1">
    <location>
        <begin position="125"/>
        <end position="142"/>
    </location>
</feature>
<keyword evidence="1" id="KW-1133">Transmembrane helix</keyword>
<dbReference type="PANTHER" id="PTHR37422">
    <property type="entry name" value="TEICHURONIC ACID BIOSYNTHESIS PROTEIN TUAE"/>
    <property type="match status" value="1"/>
</dbReference>
<name>N9WJX5_9CLOT</name>
<feature type="transmembrane region" description="Helical" evidence="1">
    <location>
        <begin position="405"/>
        <end position="422"/>
    </location>
</feature>